<proteinExistence type="predicted"/>
<dbReference type="PANTHER" id="PTHR43106:SF1">
    <property type="entry name" value="DEHYDROGENASE-RELATED"/>
    <property type="match status" value="1"/>
</dbReference>
<dbReference type="AlphaFoldDB" id="D5SJ79"/>
<accession>D5SJ79</accession>
<name>D5SJ79_STRCL</name>
<protein>
    <submittedName>
        <fullName evidence="1">DNA polymerase beta domain protein region</fullName>
    </submittedName>
</protein>
<reference evidence="1 2" key="1">
    <citation type="journal article" date="2010" name="Genome Biol. Evol.">
        <title>The sequence of a 1.8-mb bacterial linear plasmid reveals a rich evolutionary reservoir of secondary metabolic pathways.</title>
        <authorList>
            <person name="Medema M.H."/>
            <person name="Trefzer A."/>
            <person name="Kovalchuk A."/>
            <person name="van den Berg M."/>
            <person name="Mueller U."/>
            <person name="Heijne W."/>
            <person name="Wu L."/>
            <person name="Alam M.T."/>
            <person name="Ronning C.M."/>
            <person name="Nierman W.C."/>
            <person name="Bovenberg R.A.L."/>
            <person name="Breitling R."/>
            <person name="Takano E."/>
        </authorList>
    </citation>
    <scope>NUCLEOTIDE SEQUENCE [LARGE SCALE GENOMIC DNA]</scope>
    <source>
        <strain evidence="2">ATCC 27064 / DSM 738 / JCM 4710 / NBRC 13307 / NCIMB 12785 / NRRL 3585 / VKM Ac-602</strain>
        <plasmid evidence="1">pSCL4</plasmid>
    </source>
</reference>
<dbReference type="eggNOG" id="COG2509">
    <property type="taxonomic scope" value="Bacteria"/>
</dbReference>
<evidence type="ECO:0000313" key="2">
    <source>
        <dbReference type="Proteomes" id="UP000002357"/>
    </source>
</evidence>
<evidence type="ECO:0000313" key="1">
    <source>
        <dbReference type="EMBL" id="EFG03972.2"/>
    </source>
</evidence>
<keyword evidence="2" id="KW-1185">Reference proteome</keyword>
<dbReference type="InterPro" id="IPR036188">
    <property type="entry name" value="FAD/NAD-bd_sf"/>
</dbReference>
<dbReference type="EMBL" id="CM000914">
    <property type="protein sequence ID" value="EFG03972.2"/>
    <property type="molecule type" value="Genomic_DNA"/>
</dbReference>
<gene>
    <name evidence="1" type="ORF">SCLAV_p0482</name>
</gene>
<dbReference type="Gene3D" id="3.50.50.60">
    <property type="entry name" value="FAD/NAD(P)-binding domain"/>
    <property type="match status" value="1"/>
</dbReference>
<dbReference type="PANTHER" id="PTHR43106">
    <property type="entry name" value="DEHYDROGENASE-RELATED"/>
    <property type="match status" value="1"/>
</dbReference>
<sequence>MRRVSGVARCCSAPQQGATARVLAVASRPPAPWCSRPAAGPGYGGPPSAAGCVAARGRGSEFRVFSWGLTMHVDVAVAGAGPAGLACARTLLNEQPGLRVLLLEAGRAYRRRPCPVDCGFHCTGCAGVCNVISGFGGSMHYGDGAKLSQLPSGRRLTDHLGGLRADELCQQAYGWLTGALTVPPVLVGQAVSPGAVAAFAADGLALREYPVAVLSESGLRTVIESLHTELDGRAILWHGSELTGAELDRAGMRLTVRNVAGVRQVTAGRLVLATGRRGVTATTRLLDTLGIPSQPPDMSVGIRLEMPAPLLAAIGAEHPDVKVTQHLDGRQKVKTFCFCGGPNGGRIKFTHYHDAFGPGGPVITLDGHETLERHQPDGHRHLAANFGLLCQATGRGTPAAALGSFLTGYRELSGGRPLVQSLRAFLTRTDTPASWEEIRTRLSFDPSVADLVAGRVDRLFADAEHAALATGFRRLMDSILRHSGTLLPDSGLDDILVIGPELESLWATPPLDDGFQVPRGLPLHVTGDAAGIAQGIVQAAMTGIAAANAITRTHTLAGATR</sequence>
<organism evidence="1 2">
    <name type="scientific">Streptomyces clavuligerus</name>
    <dbReference type="NCBI Taxonomy" id="1901"/>
    <lineage>
        <taxon>Bacteria</taxon>
        <taxon>Bacillati</taxon>
        <taxon>Actinomycetota</taxon>
        <taxon>Actinomycetes</taxon>
        <taxon>Kitasatosporales</taxon>
        <taxon>Streptomycetaceae</taxon>
        <taxon>Streptomyces</taxon>
    </lineage>
</organism>
<geneLocation type="plasmid" evidence="1 2">
    <name>pSCL4</name>
</geneLocation>
<keyword evidence="1" id="KW-0614">Plasmid</keyword>
<dbReference type="Proteomes" id="UP000002357">
    <property type="component" value="Plasmid pSCL4"/>
</dbReference>
<dbReference type="SUPFAM" id="SSF51905">
    <property type="entry name" value="FAD/NAD(P)-binding domain"/>
    <property type="match status" value="1"/>
</dbReference>